<organism evidence="2">
    <name type="scientific">Anguilla anguilla</name>
    <name type="common">European freshwater eel</name>
    <name type="synonym">Muraena anguilla</name>
    <dbReference type="NCBI Taxonomy" id="7936"/>
    <lineage>
        <taxon>Eukaryota</taxon>
        <taxon>Metazoa</taxon>
        <taxon>Chordata</taxon>
        <taxon>Craniata</taxon>
        <taxon>Vertebrata</taxon>
        <taxon>Euteleostomi</taxon>
        <taxon>Actinopterygii</taxon>
        <taxon>Neopterygii</taxon>
        <taxon>Teleostei</taxon>
        <taxon>Anguilliformes</taxon>
        <taxon>Anguillidae</taxon>
        <taxon>Anguilla</taxon>
    </lineage>
</organism>
<accession>A0A0E9TQE9</accession>
<evidence type="ECO:0000256" key="1">
    <source>
        <dbReference type="SAM" id="Phobius"/>
    </source>
</evidence>
<reference evidence="2" key="2">
    <citation type="journal article" date="2015" name="Fish Shellfish Immunol.">
        <title>Early steps in the European eel (Anguilla anguilla)-Vibrio vulnificus interaction in the gills: Role of the RtxA13 toxin.</title>
        <authorList>
            <person name="Callol A."/>
            <person name="Pajuelo D."/>
            <person name="Ebbesson L."/>
            <person name="Teles M."/>
            <person name="MacKenzie S."/>
            <person name="Amaro C."/>
        </authorList>
    </citation>
    <scope>NUCLEOTIDE SEQUENCE</scope>
</reference>
<evidence type="ECO:0000313" key="2">
    <source>
        <dbReference type="EMBL" id="JAH55766.1"/>
    </source>
</evidence>
<feature type="transmembrane region" description="Helical" evidence="1">
    <location>
        <begin position="15"/>
        <end position="32"/>
    </location>
</feature>
<keyword evidence="1" id="KW-1133">Transmembrane helix</keyword>
<dbReference type="AlphaFoldDB" id="A0A0E9TQE9"/>
<keyword evidence="1" id="KW-0472">Membrane</keyword>
<proteinExistence type="predicted"/>
<dbReference type="EMBL" id="GBXM01052811">
    <property type="protein sequence ID" value="JAH55766.1"/>
    <property type="molecule type" value="Transcribed_RNA"/>
</dbReference>
<name>A0A0E9TQE9_ANGAN</name>
<reference evidence="2" key="1">
    <citation type="submission" date="2014-11" db="EMBL/GenBank/DDBJ databases">
        <authorList>
            <person name="Amaro Gonzalez C."/>
        </authorList>
    </citation>
    <scope>NUCLEOTIDE SEQUENCE</scope>
</reference>
<protein>
    <submittedName>
        <fullName evidence="2">Uncharacterized protein</fullName>
    </submittedName>
</protein>
<sequence length="36" mass="4250">MVHLSKSLDKMQACWRWSMLRIILLVTGMLAFDKLN</sequence>
<keyword evidence="1" id="KW-0812">Transmembrane</keyword>